<dbReference type="EnsemblMetazoa" id="SMAR008365-RA">
    <property type="protein sequence ID" value="SMAR008365-PA"/>
    <property type="gene ID" value="SMAR008365"/>
</dbReference>
<keyword evidence="1" id="KW-0472">Membrane</keyword>
<dbReference type="Proteomes" id="UP000014500">
    <property type="component" value="Unassembled WGS sequence"/>
</dbReference>
<reference evidence="2" key="2">
    <citation type="submission" date="2015-02" db="UniProtKB">
        <authorList>
            <consortium name="EnsemblMetazoa"/>
        </authorList>
    </citation>
    <scope>IDENTIFICATION</scope>
</reference>
<proteinExistence type="predicted"/>
<dbReference type="EMBL" id="JH431835">
    <property type="status" value="NOT_ANNOTATED_CDS"/>
    <property type="molecule type" value="Genomic_DNA"/>
</dbReference>
<dbReference type="AlphaFoldDB" id="T1J437"/>
<accession>T1J437</accession>
<evidence type="ECO:0000313" key="2">
    <source>
        <dbReference type="EnsemblMetazoa" id="SMAR008365-PA"/>
    </source>
</evidence>
<reference evidence="3" key="1">
    <citation type="submission" date="2011-05" db="EMBL/GenBank/DDBJ databases">
        <authorList>
            <person name="Richards S.R."/>
            <person name="Qu J."/>
            <person name="Jiang H."/>
            <person name="Jhangiani S.N."/>
            <person name="Agravi P."/>
            <person name="Goodspeed R."/>
            <person name="Gross S."/>
            <person name="Mandapat C."/>
            <person name="Jackson L."/>
            <person name="Mathew T."/>
            <person name="Pu L."/>
            <person name="Thornton R."/>
            <person name="Saada N."/>
            <person name="Wilczek-Boney K.B."/>
            <person name="Lee S."/>
            <person name="Kovar C."/>
            <person name="Wu Y."/>
            <person name="Scherer S.E."/>
            <person name="Worley K.C."/>
            <person name="Muzny D.M."/>
            <person name="Gibbs R."/>
        </authorList>
    </citation>
    <scope>NUCLEOTIDE SEQUENCE</scope>
    <source>
        <strain evidence="3">Brora</strain>
    </source>
</reference>
<dbReference type="HOGENOM" id="CLU_2815674_0_0_1"/>
<protein>
    <submittedName>
        <fullName evidence="2">Uncharacterized protein</fullName>
    </submittedName>
</protein>
<sequence>MTMRYVTFLVSVESVSGEDVEREFFSRDFSPHSNFNIDAMSCEFRFNLILHSFYFIFILFPKFAILF</sequence>
<evidence type="ECO:0000313" key="3">
    <source>
        <dbReference type="Proteomes" id="UP000014500"/>
    </source>
</evidence>
<keyword evidence="1" id="KW-1133">Transmembrane helix</keyword>
<evidence type="ECO:0000256" key="1">
    <source>
        <dbReference type="SAM" id="Phobius"/>
    </source>
</evidence>
<organism evidence="2 3">
    <name type="scientific">Strigamia maritima</name>
    <name type="common">European centipede</name>
    <name type="synonym">Geophilus maritimus</name>
    <dbReference type="NCBI Taxonomy" id="126957"/>
    <lineage>
        <taxon>Eukaryota</taxon>
        <taxon>Metazoa</taxon>
        <taxon>Ecdysozoa</taxon>
        <taxon>Arthropoda</taxon>
        <taxon>Myriapoda</taxon>
        <taxon>Chilopoda</taxon>
        <taxon>Pleurostigmophora</taxon>
        <taxon>Geophilomorpha</taxon>
        <taxon>Linotaeniidae</taxon>
        <taxon>Strigamia</taxon>
    </lineage>
</organism>
<keyword evidence="1" id="KW-0812">Transmembrane</keyword>
<feature type="transmembrane region" description="Helical" evidence="1">
    <location>
        <begin position="48"/>
        <end position="66"/>
    </location>
</feature>
<name>T1J437_STRMM</name>
<keyword evidence="3" id="KW-1185">Reference proteome</keyword>